<accession>B9TPC2</accession>
<dbReference type="AlphaFoldDB" id="B9TPC2"/>
<evidence type="ECO:0000313" key="2">
    <source>
        <dbReference type="EMBL" id="EEF22291.1"/>
    </source>
</evidence>
<feature type="compositionally biased region" description="Basic and acidic residues" evidence="1">
    <location>
        <begin position="1"/>
        <end position="10"/>
    </location>
</feature>
<dbReference type="EMBL" id="EQ995329">
    <property type="protein sequence ID" value="EEF22291.1"/>
    <property type="molecule type" value="Genomic_DNA"/>
</dbReference>
<name>B9TPC2_RICCO</name>
<organism evidence="2 3">
    <name type="scientific">Ricinus communis</name>
    <name type="common">Castor bean</name>
    <dbReference type="NCBI Taxonomy" id="3988"/>
    <lineage>
        <taxon>Eukaryota</taxon>
        <taxon>Viridiplantae</taxon>
        <taxon>Streptophyta</taxon>
        <taxon>Embryophyta</taxon>
        <taxon>Tracheophyta</taxon>
        <taxon>Spermatophyta</taxon>
        <taxon>Magnoliopsida</taxon>
        <taxon>eudicotyledons</taxon>
        <taxon>Gunneridae</taxon>
        <taxon>Pentapetalae</taxon>
        <taxon>rosids</taxon>
        <taxon>fabids</taxon>
        <taxon>Malpighiales</taxon>
        <taxon>Euphorbiaceae</taxon>
        <taxon>Acalyphoideae</taxon>
        <taxon>Acalypheae</taxon>
        <taxon>Ricinus</taxon>
    </lineage>
</organism>
<proteinExistence type="predicted"/>
<feature type="region of interest" description="Disordered" evidence="1">
    <location>
        <begin position="1"/>
        <end position="38"/>
    </location>
</feature>
<keyword evidence="3" id="KW-1185">Reference proteome</keyword>
<sequence length="209" mass="23768">MRGARAERHGAPARQQGQREALGRPPADHGRIRVDTRAPRHDGSETVVVALVVDRAGACVRGPIRVRVCGRGYTRTRTRTRARARARALILRRRLPSTLPARPQPCRRGARLMLLSHVRFLVELPMALPRRFTDGELNAEIEQYSRKKLVNIQTHHPNKPPTRSPIPPKFGRHEAGNNPFPTEFRDDEEILEIGFRTKDHLHVLINAEE</sequence>
<reference evidence="3" key="1">
    <citation type="journal article" date="2010" name="Nat. Biotechnol.">
        <title>Draft genome sequence of the oilseed species Ricinus communis.</title>
        <authorList>
            <person name="Chan A.P."/>
            <person name="Crabtree J."/>
            <person name="Zhao Q."/>
            <person name="Lorenzi H."/>
            <person name="Orvis J."/>
            <person name="Puiu D."/>
            <person name="Melake-Berhan A."/>
            <person name="Jones K.M."/>
            <person name="Redman J."/>
            <person name="Chen G."/>
            <person name="Cahoon E.B."/>
            <person name="Gedil M."/>
            <person name="Stanke M."/>
            <person name="Haas B.J."/>
            <person name="Wortman J.R."/>
            <person name="Fraser-Liggett C.M."/>
            <person name="Ravel J."/>
            <person name="Rabinowicz P.D."/>
        </authorList>
    </citation>
    <scope>NUCLEOTIDE SEQUENCE [LARGE SCALE GENOMIC DNA]</scope>
    <source>
        <strain evidence="3">cv. Hale</strain>
    </source>
</reference>
<evidence type="ECO:0000313" key="3">
    <source>
        <dbReference type="Proteomes" id="UP000008311"/>
    </source>
</evidence>
<gene>
    <name evidence="2" type="ORF">RCOM_2142990</name>
</gene>
<dbReference type="Proteomes" id="UP000008311">
    <property type="component" value="Unassembled WGS sequence"/>
</dbReference>
<feature type="compositionally biased region" description="Basic and acidic residues" evidence="1">
    <location>
        <begin position="26"/>
        <end position="38"/>
    </location>
</feature>
<protein>
    <submittedName>
        <fullName evidence="2">Uncharacterized protein</fullName>
    </submittedName>
</protein>
<evidence type="ECO:0000256" key="1">
    <source>
        <dbReference type="SAM" id="MobiDB-lite"/>
    </source>
</evidence>
<dbReference type="InParanoid" id="B9TPC2"/>